<reference evidence="2 3" key="1">
    <citation type="journal article" date="2024" name="J. Plant Pathol.">
        <title>Sequence and assembly of the genome of Seiridium unicorne, isolate CBS 538.82, causal agent of cypress canker disease.</title>
        <authorList>
            <person name="Scali E."/>
            <person name="Rocca G.D."/>
            <person name="Danti R."/>
            <person name="Garbelotto M."/>
            <person name="Barberini S."/>
            <person name="Baroncelli R."/>
            <person name="Emiliani G."/>
        </authorList>
    </citation>
    <scope>NUCLEOTIDE SEQUENCE [LARGE SCALE GENOMIC DNA]</scope>
    <source>
        <strain evidence="2 3">BM-138-508</strain>
    </source>
</reference>
<dbReference type="EMBL" id="JARVKF010000112">
    <property type="protein sequence ID" value="KAK9422697.1"/>
    <property type="molecule type" value="Genomic_DNA"/>
</dbReference>
<dbReference type="Proteomes" id="UP001408356">
    <property type="component" value="Unassembled WGS sequence"/>
</dbReference>
<keyword evidence="3" id="KW-1185">Reference proteome</keyword>
<evidence type="ECO:0000256" key="1">
    <source>
        <dbReference type="SAM" id="MobiDB-lite"/>
    </source>
</evidence>
<organism evidence="2 3">
    <name type="scientific">Seiridium unicorne</name>
    <dbReference type="NCBI Taxonomy" id="138068"/>
    <lineage>
        <taxon>Eukaryota</taxon>
        <taxon>Fungi</taxon>
        <taxon>Dikarya</taxon>
        <taxon>Ascomycota</taxon>
        <taxon>Pezizomycotina</taxon>
        <taxon>Sordariomycetes</taxon>
        <taxon>Xylariomycetidae</taxon>
        <taxon>Amphisphaeriales</taxon>
        <taxon>Sporocadaceae</taxon>
        <taxon>Seiridium</taxon>
    </lineage>
</organism>
<gene>
    <name evidence="2" type="ORF">SUNI508_00560</name>
</gene>
<protein>
    <submittedName>
        <fullName evidence="2">Uncharacterized protein</fullName>
    </submittedName>
</protein>
<proteinExistence type="predicted"/>
<sequence length="167" mass="18745">MSILPLTTALKRRKPPTNIPDLTDRTHPTTATTSRSRTWATINKVPTLKGVTNSRTSRNKEATIRNPVHIPNANTRSRAQALAACKEFLLVWHVAAVWTVSSKRHVSGERKNRKRGLERDPAAVGRHATRTFRAMKAAASSRCVDELSLLHTFHPHIGRLCYQRTVL</sequence>
<accession>A0ABR2V724</accession>
<evidence type="ECO:0000313" key="3">
    <source>
        <dbReference type="Proteomes" id="UP001408356"/>
    </source>
</evidence>
<comment type="caution">
    <text evidence="2">The sequence shown here is derived from an EMBL/GenBank/DDBJ whole genome shotgun (WGS) entry which is preliminary data.</text>
</comment>
<feature type="region of interest" description="Disordered" evidence="1">
    <location>
        <begin position="1"/>
        <end position="35"/>
    </location>
</feature>
<feature type="region of interest" description="Disordered" evidence="1">
    <location>
        <begin position="106"/>
        <end position="125"/>
    </location>
</feature>
<name>A0ABR2V724_9PEZI</name>
<evidence type="ECO:0000313" key="2">
    <source>
        <dbReference type="EMBL" id="KAK9422697.1"/>
    </source>
</evidence>
<feature type="compositionally biased region" description="Basic and acidic residues" evidence="1">
    <location>
        <begin position="106"/>
        <end position="121"/>
    </location>
</feature>